<dbReference type="EMBL" id="JAUSVU010000026">
    <property type="protein sequence ID" value="MDQ0536428.1"/>
    <property type="molecule type" value="Genomic_DNA"/>
</dbReference>
<name>A0ABU0MSG6_9PROT</name>
<dbReference type="Pfam" id="PF13609">
    <property type="entry name" value="Porin_4"/>
    <property type="match status" value="1"/>
</dbReference>
<evidence type="ECO:0000259" key="2">
    <source>
        <dbReference type="Pfam" id="PF13609"/>
    </source>
</evidence>
<feature type="signal peptide" evidence="1">
    <location>
        <begin position="1"/>
        <end position="23"/>
    </location>
</feature>
<dbReference type="Gene3D" id="2.40.160.10">
    <property type="entry name" value="Porin"/>
    <property type="match status" value="1"/>
</dbReference>
<gene>
    <name evidence="3" type="ORF">QO018_005324</name>
</gene>
<dbReference type="InterPro" id="IPR023614">
    <property type="entry name" value="Porin_dom_sf"/>
</dbReference>
<protein>
    <submittedName>
        <fullName evidence="3">Porin</fullName>
    </submittedName>
</protein>
<dbReference type="RefSeq" id="WP_209987074.1">
    <property type="nucleotide sequence ID" value="NZ_JAGINO010000020.1"/>
</dbReference>
<comment type="caution">
    <text evidence="3">The sequence shown here is derived from an EMBL/GenBank/DDBJ whole genome shotgun (WGS) entry which is preliminary data.</text>
</comment>
<reference evidence="3 4" key="1">
    <citation type="submission" date="2023-07" db="EMBL/GenBank/DDBJ databases">
        <title>Genomic Encyclopedia of Type Strains, Phase IV (KMG-IV): sequencing the most valuable type-strain genomes for metagenomic binning, comparative biology and taxonomic classification.</title>
        <authorList>
            <person name="Goeker M."/>
        </authorList>
    </citation>
    <scope>NUCLEOTIDE SEQUENCE [LARGE SCALE GENOMIC DNA]</scope>
    <source>
        <strain evidence="3 4">DSM 19922</strain>
    </source>
</reference>
<sequence length="369" mass="38919">MKRSLVIGCAAVALAAGCGTASAQSKFDIIMGGDAFFQGAYVDQDRDEGLRSTEFANRFRLNITPTAKADNGLEYGARLRVRASSGTRNTDNDRAFIFVNGSFGTVQAGVINNLADEYGIISPNVDGISGSPDGWFANYYASSDRRGIEAPLPYVVGNLRTLESGDASTKFIYLTPSFAGFQLGASYTPMFGSSNTGINRVKNTTGYRDLGEVQATYKGEFSGFGIEASAAYAFAKADAGFEDLSSVHAGANVSFAGFKFGGSYAFSGDSGYATGHTGVRDNQVWIVGANYTLGPILLAATYTDARGSNVAFGAATAAEDSRAHIYQAGVTYTVAPGLTTGLEYSYVDNKSAGLNNDANIVLWDTRFAF</sequence>
<feature type="domain" description="Porin" evidence="2">
    <location>
        <begin position="10"/>
        <end position="350"/>
    </location>
</feature>
<proteinExistence type="predicted"/>
<organism evidence="3 4">
    <name type="scientific">Azospirillum picis</name>
    <dbReference type="NCBI Taxonomy" id="488438"/>
    <lineage>
        <taxon>Bacteria</taxon>
        <taxon>Pseudomonadati</taxon>
        <taxon>Pseudomonadota</taxon>
        <taxon>Alphaproteobacteria</taxon>
        <taxon>Rhodospirillales</taxon>
        <taxon>Azospirillaceae</taxon>
        <taxon>Azospirillum</taxon>
    </lineage>
</organism>
<accession>A0ABU0MSG6</accession>
<dbReference type="SUPFAM" id="SSF56935">
    <property type="entry name" value="Porins"/>
    <property type="match status" value="1"/>
</dbReference>
<feature type="chain" id="PRO_5047414456" evidence="1">
    <location>
        <begin position="24"/>
        <end position="369"/>
    </location>
</feature>
<dbReference type="Proteomes" id="UP001244552">
    <property type="component" value="Unassembled WGS sequence"/>
</dbReference>
<evidence type="ECO:0000313" key="4">
    <source>
        <dbReference type="Proteomes" id="UP001244552"/>
    </source>
</evidence>
<evidence type="ECO:0000256" key="1">
    <source>
        <dbReference type="SAM" id="SignalP"/>
    </source>
</evidence>
<keyword evidence="4" id="KW-1185">Reference proteome</keyword>
<keyword evidence="1" id="KW-0732">Signal</keyword>
<evidence type="ECO:0000313" key="3">
    <source>
        <dbReference type="EMBL" id="MDQ0536428.1"/>
    </source>
</evidence>
<dbReference type="PROSITE" id="PS51257">
    <property type="entry name" value="PROKAR_LIPOPROTEIN"/>
    <property type="match status" value="1"/>
</dbReference>
<dbReference type="InterPro" id="IPR033900">
    <property type="entry name" value="Gram_neg_porin_domain"/>
</dbReference>